<proteinExistence type="predicted"/>
<dbReference type="EMBL" id="JAAAIP010000586">
    <property type="protein sequence ID" value="KAG0314760.1"/>
    <property type="molecule type" value="Genomic_DNA"/>
</dbReference>
<sequence>MSLPFATAASPSATSGSFSTFGAKISFRKESNFTSGSFIDYGKSQDQADFGSLLSQDVGENDGDNDQAEGEDNVSGASVYSNADQIDGWFSFPLGIDCVQIVPAV</sequence>
<name>A0A9P6RC88_9FUNG</name>
<keyword evidence="3" id="KW-1185">Reference proteome</keyword>
<evidence type="ECO:0000313" key="2">
    <source>
        <dbReference type="EMBL" id="KAG0314760.1"/>
    </source>
</evidence>
<organism evidence="2 3">
    <name type="scientific">Dissophora globulifera</name>
    <dbReference type="NCBI Taxonomy" id="979702"/>
    <lineage>
        <taxon>Eukaryota</taxon>
        <taxon>Fungi</taxon>
        <taxon>Fungi incertae sedis</taxon>
        <taxon>Mucoromycota</taxon>
        <taxon>Mortierellomycotina</taxon>
        <taxon>Mortierellomycetes</taxon>
        <taxon>Mortierellales</taxon>
        <taxon>Mortierellaceae</taxon>
        <taxon>Dissophora</taxon>
    </lineage>
</organism>
<feature type="region of interest" description="Disordered" evidence="1">
    <location>
        <begin position="52"/>
        <end position="76"/>
    </location>
</feature>
<dbReference type="Proteomes" id="UP000738325">
    <property type="component" value="Unassembled WGS sequence"/>
</dbReference>
<evidence type="ECO:0000313" key="3">
    <source>
        <dbReference type="Proteomes" id="UP000738325"/>
    </source>
</evidence>
<accession>A0A9P6RC88</accession>
<dbReference type="OrthoDB" id="185618at2759"/>
<protein>
    <submittedName>
        <fullName evidence="2">Uncharacterized protein</fullName>
    </submittedName>
</protein>
<reference evidence="2" key="1">
    <citation type="journal article" date="2020" name="Fungal Divers.">
        <title>Resolving the Mortierellaceae phylogeny through synthesis of multi-gene phylogenetics and phylogenomics.</title>
        <authorList>
            <person name="Vandepol N."/>
            <person name="Liber J."/>
            <person name="Desiro A."/>
            <person name="Na H."/>
            <person name="Kennedy M."/>
            <person name="Barry K."/>
            <person name="Grigoriev I.V."/>
            <person name="Miller A.N."/>
            <person name="O'Donnell K."/>
            <person name="Stajich J.E."/>
            <person name="Bonito G."/>
        </authorList>
    </citation>
    <scope>NUCLEOTIDE SEQUENCE</scope>
    <source>
        <strain evidence="2">REB-010B</strain>
    </source>
</reference>
<dbReference type="AlphaFoldDB" id="A0A9P6RC88"/>
<evidence type="ECO:0000256" key="1">
    <source>
        <dbReference type="SAM" id="MobiDB-lite"/>
    </source>
</evidence>
<gene>
    <name evidence="2" type="ORF">BGZ99_007863</name>
</gene>
<feature type="compositionally biased region" description="Acidic residues" evidence="1">
    <location>
        <begin position="59"/>
        <end position="72"/>
    </location>
</feature>
<comment type="caution">
    <text evidence="2">The sequence shown here is derived from an EMBL/GenBank/DDBJ whole genome shotgun (WGS) entry which is preliminary data.</text>
</comment>